<sequence length="277" mass="30137">MRFFLTRPLLPGFWPSFTVSLIYLHAVILIPLLVLLWHAADLGWAQYWAAISDPRVVASYRVTLAGAALSTAAVTLIGLLLAWVLSRYEFPGRRLLDALIDLPFALPTAVAGLTLATLLAPGGWIGQLFAPWGIKISYAFPGLVIAMIFTSIPFIVRTVQPVIEDLGQDVEEAARTLGARPAQIFWRVILPALTPALLAGASQAFIRSLGEFGAVVMIAGNIPFKTEITSLMIFVRLQEFDYAAAAAIASVVLITSLVLLFGLQLLQGRLLRWQRGS</sequence>
<feature type="domain" description="ABC transmembrane type-1" evidence="10">
    <location>
        <begin position="60"/>
        <end position="263"/>
    </location>
</feature>
<evidence type="ECO:0000313" key="11">
    <source>
        <dbReference type="EMBL" id="RRN45853.1"/>
    </source>
</evidence>
<evidence type="ECO:0000256" key="1">
    <source>
        <dbReference type="ARBA" id="ARBA00004651"/>
    </source>
</evidence>
<dbReference type="PANTHER" id="PTHR30406:SF10">
    <property type="entry name" value="SULFATE TRANSPORT SYSTEM PERMEASE PROTEIN CYST"/>
    <property type="match status" value="1"/>
</dbReference>
<evidence type="ECO:0000259" key="10">
    <source>
        <dbReference type="PROSITE" id="PS50928"/>
    </source>
</evidence>
<protein>
    <recommendedName>
        <fullName evidence="9">Sulfate transport system permease protein CysT</fullName>
    </recommendedName>
</protein>
<organism evidence="11 12">
    <name type="scientific">Lautropia dentalis</name>
    <dbReference type="NCBI Taxonomy" id="2490857"/>
    <lineage>
        <taxon>Bacteria</taxon>
        <taxon>Pseudomonadati</taxon>
        <taxon>Pseudomonadota</taxon>
        <taxon>Betaproteobacteria</taxon>
        <taxon>Burkholderiales</taxon>
        <taxon>Burkholderiaceae</taxon>
        <taxon>Lautropia</taxon>
    </lineage>
</organism>
<evidence type="ECO:0000256" key="2">
    <source>
        <dbReference type="ARBA" id="ARBA00011779"/>
    </source>
</evidence>
<feature type="transmembrane region" description="Helical" evidence="9">
    <location>
        <begin position="21"/>
        <end position="40"/>
    </location>
</feature>
<dbReference type="Proteomes" id="UP000270261">
    <property type="component" value="Unassembled WGS sequence"/>
</dbReference>
<dbReference type="InterPro" id="IPR011865">
    <property type="entry name" value="CysT_permease"/>
</dbReference>
<accession>A0A426FT24</accession>
<dbReference type="InterPro" id="IPR005667">
    <property type="entry name" value="Sulph_transpt2"/>
</dbReference>
<dbReference type="EMBL" id="RRUE01000001">
    <property type="protein sequence ID" value="RRN45853.1"/>
    <property type="molecule type" value="Genomic_DNA"/>
</dbReference>
<feature type="transmembrane region" description="Helical" evidence="9">
    <location>
        <begin position="98"/>
        <end position="124"/>
    </location>
</feature>
<comment type="subunit">
    <text evidence="2">The complex is composed of two ATP-binding proteins (CysA), two transmembrane proteins (CysT and CysW) and a solute-binding protein (CysP).</text>
</comment>
<dbReference type="GO" id="GO:0005886">
    <property type="term" value="C:plasma membrane"/>
    <property type="evidence" value="ECO:0007669"/>
    <property type="project" value="UniProtKB-SubCell"/>
</dbReference>
<evidence type="ECO:0000256" key="6">
    <source>
        <dbReference type="ARBA" id="ARBA00023032"/>
    </source>
</evidence>
<comment type="similarity">
    <text evidence="9">Belongs to the binding-protein-dependent transport system permease family. CysTW subfamily.</text>
</comment>
<proteinExistence type="inferred from homology"/>
<keyword evidence="4 9" id="KW-0812">Transmembrane</keyword>
<evidence type="ECO:0000256" key="4">
    <source>
        <dbReference type="ARBA" id="ARBA00022692"/>
    </source>
</evidence>
<dbReference type="GO" id="GO:0015419">
    <property type="term" value="F:ABC-type sulfate transporter activity"/>
    <property type="evidence" value="ECO:0007669"/>
    <property type="project" value="UniProtKB-UniRule"/>
</dbReference>
<keyword evidence="12" id="KW-1185">Reference proteome</keyword>
<dbReference type="SUPFAM" id="SSF161098">
    <property type="entry name" value="MetI-like"/>
    <property type="match status" value="1"/>
</dbReference>
<feature type="transmembrane region" description="Helical" evidence="9">
    <location>
        <begin position="184"/>
        <end position="206"/>
    </location>
</feature>
<keyword evidence="3 9" id="KW-0813">Transport</keyword>
<keyword evidence="6 9" id="KW-0764">Sulfate transport</keyword>
<comment type="caution">
    <text evidence="9">Lacks conserved residue(s) required for the propagation of feature annotation.</text>
</comment>
<dbReference type="InterPro" id="IPR000515">
    <property type="entry name" value="MetI-like"/>
</dbReference>
<evidence type="ECO:0000256" key="7">
    <source>
        <dbReference type="ARBA" id="ARBA00023136"/>
    </source>
</evidence>
<dbReference type="AlphaFoldDB" id="A0A426FT24"/>
<dbReference type="OrthoDB" id="9804629at2"/>
<keyword evidence="7 9" id="KW-0472">Membrane</keyword>
<feature type="transmembrane region" description="Helical" evidence="9">
    <location>
        <begin position="60"/>
        <end position="86"/>
    </location>
</feature>
<dbReference type="NCBIfam" id="TIGR02139">
    <property type="entry name" value="permease_CysT"/>
    <property type="match status" value="1"/>
</dbReference>
<comment type="caution">
    <text evidence="11">The sequence shown here is derived from an EMBL/GenBank/DDBJ whole genome shotgun (WGS) entry which is preliminary data.</text>
</comment>
<dbReference type="CDD" id="cd06261">
    <property type="entry name" value="TM_PBP2"/>
    <property type="match status" value="1"/>
</dbReference>
<feature type="transmembrane region" description="Helical" evidence="9">
    <location>
        <begin position="136"/>
        <end position="156"/>
    </location>
</feature>
<dbReference type="Pfam" id="PF00528">
    <property type="entry name" value="BPD_transp_1"/>
    <property type="match status" value="1"/>
</dbReference>
<dbReference type="PROSITE" id="PS50928">
    <property type="entry name" value="ABC_TM1"/>
    <property type="match status" value="1"/>
</dbReference>
<dbReference type="InterPro" id="IPR035906">
    <property type="entry name" value="MetI-like_sf"/>
</dbReference>
<evidence type="ECO:0000256" key="5">
    <source>
        <dbReference type="ARBA" id="ARBA00022989"/>
    </source>
</evidence>
<gene>
    <name evidence="11" type="primary">cysT</name>
    <name evidence="11" type="ORF">EHV23_06915</name>
</gene>
<dbReference type="FunFam" id="1.10.3720.10:FF:000004">
    <property type="entry name" value="Sulfate transport system permease protein CysT"/>
    <property type="match status" value="1"/>
</dbReference>
<dbReference type="NCBIfam" id="TIGR00969">
    <property type="entry name" value="3a0106s02"/>
    <property type="match status" value="1"/>
</dbReference>
<evidence type="ECO:0000256" key="3">
    <source>
        <dbReference type="ARBA" id="ARBA00022448"/>
    </source>
</evidence>
<dbReference type="PANTHER" id="PTHR30406">
    <property type="entry name" value="SULFATE TRANSPORT SYSTEM PERMEASE PROTEIN"/>
    <property type="match status" value="1"/>
</dbReference>
<dbReference type="RefSeq" id="WP_125095280.1">
    <property type="nucleotide sequence ID" value="NZ_RRUE01000001.1"/>
</dbReference>
<name>A0A426FT24_9BURK</name>
<dbReference type="Gene3D" id="1.10.3720.10">
    <property type="entry name" value="MetI-like"/>
    <property type="match status" value="1"/>
</dbReference>
<evidence type="ECO:0000256" key="9">
    <source>
        <dbReference type="RuleBase" id="RU366001"/>
    </source>
</evidence>
<feature type="transmembrane region" description="Helical" evidence="9">
    <location>
        <begin position="242"/>
        <end position="266"/>
    </location>
</feature>
<evidence type="ECO:0000313" key="12">
    <source>
        <dbReference type="Proteomes" id="UP000270261"/>
    </source>
</evidence>
<evidence type="ECO:0000256" key="8">
    <source>
        <dbReference type="ARBA" id="ARBA00025323"/>
    </source>
</evidence>
<comment type="function">
    <text evidence="8">Part of the ABC transporter complex CysAWTP (TC 3.A.1.6.1) involved in sulfate/thiosulfate import. Probably responsible for the translocation of the substrate across the membrane.</text>
</comment>
<keyword evidence="5 9" id="KW-1133">Transmembrane helix</keyword>
<comment type="function">
    <text evidence="9">Part of the ABC transporter complex (TC 3.A.1.6.1) involved in sulfate/thiosulfate import.</text>
</comment>
<reference evidence="11 12" key="1">
    <citation type="submission" date="2018-11" db="EMBL/GenBank/DDBJ databases">
        <title>Genome sequencing of Lautropia sp. KCOM 2505 (= ChDC F240).</title>
        <authorList>
            <person name="Kook J.-K."/>
            <person name="Park S.-N."/>
            <person name="Lim Y.K."/>
        </authorList>
    </citation>
    <scope>NUCLEOTIDE SEQUENCE [LARGE SCALE GENOMIC DNA]</scope>
    <source>
        <strain evidence="11 12">KCOM 2505</strain>
    </source>
</reference>
<comment type="subcellular location">
    <subcellularLocation>
        <location evidence="1">Cell membrane</location>
        <topology evidence="1">Multi-pass membrane protein</topology>
    </subcellularLocation>
</comment>